<name>A0A9P3LDR7_9APHY</name>
<reference evidence="1 2" key="1">
    <citation type="submission" date="2021-08" db="EMBL/GenBank/DDBJ databases">
        <title>Draft Genome Sequence of Phanerochaete sordida strain YK-624.</title>
        <authorList>
            <person name="Mori T."/>
            <person name="Dohra H."/>
            <person name="Suzuki T."/>
            <person name="Kawagishi H."/>
            <person name="Hirai H."/>
        </authorList>
    </citation>
    <scope>NUCLEOTIDE SEQUENCE [LARGE SCALE GENOMIC DNA]</scope>
    <source>
        <strain evidence="1 2">YK-624</strain>
    </source>
</reference>
<sequence>MSMITFDQSDEAIAWNIASAHTTVKNLVTPARHEREHDTSIKVLYASAETFFRVLYRRLSATITLRLLSSPSVNKISTSTDTSNSDMISPFIKTLSAQGLN</sequence>
<organism evidence="1 2">
    <name type="scientific">Phanerochaete sordida</name>
    <dbReference type="NCBI Taxonomy" id="48140"/>
    <lineage>
        <taxon>Eukaryota</taxon>
        <taxon>Fungi</taxon>
        <taxon>Dikarya</taxon>
        <taxon>Basidiomycota</taxon>
        <taxon>Agaricomycotina</taxon>
        <taxon>Agaricomycetes</taxon>
        <taxon>Polyporales</taxon>
        <taxon>Phanerochaetaceae</taxon>
        <taxon>Phanerochaete</taxon>
    </lineage>
</organism>
<comment type="caution">
    <text evidence="1">The sequence shown here is derived from an EMBL/GenBank/DDBJ whole genome shotgun (WGS) entry which is preliminary data.</text>
</comment>
<keyword evidence="2" id="KW-1185">Reference proteome</keyword>
<dbReference type="Proteomes" id="UP000703269">
    <property type="component" value="Unassembled WGS sequence"/>
</dbReference>
<dbReference type="EMBL" id="BPQB01000022">
    <property type="protein sequence ID" value="GJE91540.1"/>
    <property type="molecule type" value="Genomic_DNA"/>
</dbReference>
<evidence type="ECO:0000313" key="2">
    <source>
        <dbReference type="Proteomes" id="UP000703269"/>
    </source>
</evidence>
<accession>A0A9P3LDR7</accession>
<protein>
    <submittedName>
        <fullName evidence="1">Uncharacterized protein</fullName>
    </submittedName>
</protein>
<dbReference type="AlphaFoldDB" id="A0A9P3LDR7"/>
<evidence type="ECO:0000313" key="1">
    <source>
        <dbReference type="EMBL" id="GJE91540.1"/>
    </source>
</evidence>
<proteinExistence type="predicted"/>
<gene>
    <name evidence="1" type="ORF">PsYK624_076900</name>
</gene>